<proteinExistence type="predicted"/>
<keyword evidence="2" id="KW-0238">DNA-binding</keyword>
<dbReference type="CDD" id="cd06170">
    <property type="entry name" value="LuxR_C_like"/>
    <property type="match status" value="1"/>
</dbReference>
<dbReference type="InterPro" id="IPR036388">
    <property type="entry name" value="WH-like_DNA-bd_sf"/>
</dbReference>
<protein>
    <recommendedName>
        <fullName evidence="4">HTH luxR-type domain-containing protein</fullName>
    </recommendedName>
</protein>
<dbReference type="PROSITE" id="PS50043">
    <property type="entry name" value="HTH_LUXR_2"/>
    <property type="match status" value="1"/>
</dbReference>
<dbReference type="PANTHER" id="PTHR44688">
    <property type="entry name" value="DNA-BINDING TRANSCRIPTIONAL ACTIVATOR DEVR_DOSR"/>
    <property type="match status" value="1"/>
</dbReference>
<feature type="domain" description="HTH luxR-type" evidence="4">
    <location>
        <begin position="190"/>
        <end position="256"/>
    </location>
</feature>
<evidence type="ECO:0000313" key="6">
    <source>
        <dbReference type="Proteomes" id="UP000598997"/>
    </source>
</evidence>
<keyword evidence="6" id="KW-1185">Reference proteome</keyword>
<dbReference type="OrthoDB" id="7432949at2"/>
<dbReference type="Pfam" id="PF00196">
    <property type="entry name" value="GerE"/>
    <property type="match status" value="1"/>
</dbReference>
<dbReference type="GO" id="GO:0003677">
    <property type="term" value="F:DNA binding"/>
    <property type="evidence" value="ECO:0007669"/>
    <property type="project" value="UniProtKB-KW"/>
</dbReference>
<dbReference type="AlphaFoldDB" id="A0A916YNM2"/>
<gene>
    <name evidence="5" type="ORF">GCM10010989_30260</name>
</gene>
<dbReference type="PRINTS" id="PR00038">
    <property type="entry name" value="HTHLUXR"/>
</dbReference>
<evidence type="ECO:0000256" key="3">
    <source>
        <dbReference type="ARBA" id="ARBA00023163"/>
    </source>
</evidence>
<dbReference type="Proteomes" id="UP000598997">
    <property type="component" value="Unassembled WGS sequence"/>
</dbReference>
<accession>A0A916YNM2</accession>
<reference evidence="5 6" key="1">
    <citation type="journal article" date="2014" name="Int. J. Syst. Evol. Microbiol.">
        <title>Complete genome sequence of Corynebacterium casei LMG S-19264T (=DSM 44701T), isolated from a smear-ripened cheese.</title>
        <authorList>
            <consortium name="US DOE Joint Genome Institute (JGI-PGF)"/>
            <person name="Walter F."/>
            <person name="Albersmeier A."/>
            <person name="Kalinowski J."/>
            <person name="Ruckert C."/>
        </authorList>
    </citation>
    <scope>NUCLEOTIDE SEQUENCE [LARGE SCALE GENOMIC DNA]</scope>
    <source>
        <strain evidence="5 6">CGMCC 1.15358</strain>
    </source>
</reference>
<dbReference type="InterPro" id="IPR016032">
    <property type="entry name" value="Sig_transdc_resp-reg_C-effctor"/>
</dbReference>
<evidence type="ECO:0000256" key="1">
    <source>
        <dbReference type="ARBA" id="ARBA00023015"/>
    </source>
</evidence>
<evidence type="ECO:0000256" key="2">
    <source>
        <dbReference type="ARBA" id="ARBA00023125"/>
    </source>
</evidence>
<sequence>MSPELSDFLDALFALPTTRGEGRDDDREPITLFYRYLHACGIEHCNFGGFEVTDDGFGLNEFSGSLLPGAFLDEFTAEMADDDYIIAQSTALTPDKPLSIFDFGVPHLDKVRAFREESVRVTMECARYGMQDGVAMLGLVPGSRGGTRRCFGFAFGGTNGSGDQARARLPELRIAAFALLDRIRPQVEAVIDGFEYDLSARERDVLGALADGAQRQQIAWKLDVSVPTVDAHLANLRRKLKAATLAEAVSRGYRYGLL</sequence>
<dbReference type="EMBL" id="BMIO01000017">
    <property type="protein sequence ID" value="GGD54030.1"/>
    <property type="molecule type" value="Genomic_DNA"/>
</dbReference>
<dbReference type="SMART" id="SM00421">
    <property type="entry name" value="HTH_LUXR"/>
    <property type="match status" value="1"/>
</dbReference>
<comment type="caution">
    <text evidence="5">The sequence shown here is derived from an EMBL/GenBank/DDBJ whole genome shotgun (WGS) entry which is preliminary data.</text>
</comment>
<evidence type="ECO:0000313" key="5">
    <source>
        <dbReference type="EMBL" id="GGD54030.1"/>
    </source>
</evidence>
<dbReference type="Gene3D" id="1.10.10.10">
    <property type="entry name" value="Winged helix-like DNA-binding domain superfamily/Winged helix DNA-binding domain"/>
    <property type="match status" value="1"/>
</dbReference>
<dbReference type="SUPFAM" id="SSF46894">
    <property type="entry name" value="C-terminal effector domain of the bipartite response regulators"/>
    <property type="match status" value="1"/>
</dbReference>
<evidence type="ECO:0000259" key="4">
    <source>
        <dbReference type="PROSITE" id="PS50043"/>
    </source>
</evidence>
<keyword evidence="1" id="KW-0805">Transcription regulation</keyword>
<name>A0A916YNM2_9SPHN</name>
<dbReference type="RefSeq" id="WP_066766890.1">
    <property type="nucleotide sequence ID" value="NZ_BMIO01000017.1"/>
</dbReference>
<keyword evidence="3" id="KW-0804">Transcription</keyword>
<dbReference type="InterPro" id="IPR000792">
    <property type="entry name" value="Tscrpt_reg_LuxR_C"/>
</dbReference>
<dbReference type="GO" id="GO:0006355">
    <property type="term" value="P:regulation of DNA-templated transcription"/>
    <property type="evidence" value="ECO:0007669"/>
    <property type="project" value="InterPro"/>
</dbReference>
<organism evidence="5 6">
    <name type="scientific">Croceicoccus pelagius</name>
    <dbReference type="NCBI Taxonomy" id="1703341"/>
    <lineage>
        <taxon>Bacteria</taxon>
        <taxon>Pseudomonadati</taxon>
        <taxon>Pseudomonadota</taxon>
        <taxon>Alphaproteobacteria</taxon>
        <taxon>Sphingomonadales</taxon>
        <taxon>Erythrobacteraceae</taxon>
        <taxon>Croceicoccus</taxon>
    </lineage>
</organism>
<dbReference type="PANTHER" id="PTHR44688:SF16">
    <property type="entry name" value="DNA-BINDING TRANSCRIPTIONAL ACTIVATOR DEVR_DOSR"/>
    <property type="match status" value="1"/>
</dbReference>